<feature type="transmembrane region" description="Helical" evidence="2">
    <location>
        <begin position="98"/>
        <end position="119"/>
    </location>
</feature>
<evidence type="ECO:0000256" key="2">
    <source>
        <dbReference type="SAM" id="Phobius"/>
    </source>
</evidence>
<keyword evidence="2" id="KW-0472">Membrane</keyword>
<evidence type="ECO:0000313" key="4">
    <source>
        <dbReference type="Proteomes" id="UP001595685"/>
    </source>
</evidence>
<feature type="region of interest" description="Disordered" evidence="1">
    <location>
        <begin position="1"/>
        <end position="28"/>
    </location>
</feature>
<organism evidence="3 4">
    <name type="scientific">Aquipuribacter hungaricus</name>
    <dbReference type="NCBI Taxonomy" id="545624"/>
    <lineage>
        <taxon>Bacteria</taxon>
        <taxon>Bacillati</taxon>
        <taxon>Actinomycetota</taxon>
        <taxon>Actinomycetes</taxon>
        <taxon>Micrococcales</taxon>
        <taxon>Intrasporangiaceae</taxon>
        <taxon>Aquipuribacter</taxon>
    </lineage>
</organism>
<evidence type="ECO:0000313" key="3">
    <source>
        <dbReference type="EMBL" id="MFC3687922.1"/>
    </source>
</evidence>
<gene>
    <name evidence="3" type="ORF">ACFOLH_06160</name>
</gene>
<keyword evidence="4" id="KW-1185">Reference proteome</keyword>
<proteinExistence type="predicted"/>
<accession>A0ABV7WG17</accession>
<protein>
    <submittedName>
        <fullName evidence="3">Uncharacterized protein</fullName>
    </submittedName>
</protein>
<feature type="transmembrane region" description="Helical" evidence="2">
    <location>
        <begin position="70"/>
        <end position="92"/>
    </location>
</feature>
<keyword evidence="2" id="KW-1133">Transmembrane helix</keyword>
<reference evidence="4" key="1">
    <citation type="journal article" date="2019" name="Int. J. Syst. Evol. Microbiol.">
        <title>The Global Catalogue of Microorganisms (GCM) 10K type strain sequencing project: providing services to taxonomists for standard genome sequencing and annotation.</title>
        <authorList>
            <consortium name="The Broad Institute Genomics Platform"/>
            <consortium name="The Broad Institute Genome Sequencing Center for Infectious Disease"/>
            <person name="Wu L."/>
            <person name="Ma J."/>
        </authorList>
    </citation>
    <scope>NUCLEOTIDE SEQUENCE [LARGE SCALE GENOMIC DNA]</scope>
    <source>
        <strain evidence="4">NCAIM B.02333</strain>
    </source>
</reference>
<name>A0ABV7WG17_9MICO</name>
<sequence length="163" mass="16514">MSHGDGASSPTGVIVSPDGPGPARQGGWFTPGRPRSVAAALALVAAAVAVLSAAALAELFGVYRGGRMQVVLFWVPMLGVAVAWAALGGLLLTGSRAARVLGGVVVLALSVQTIVPWLGVMWMERVTDQTVLVLVLPVAAVALLHLAVVVALAVPLPARRTTG</sequence>
<evidence type="ECO:0000256" key="1">
    <source>
        <dbReference type="SAM" id="MobiDB-lite"/>
    </source>
</evidence>
<dbReference type="RefSeq" id="WP_340291187.1">
    <property type="nucleotide sequence ID" value="NZ_JBBEOI010000033.1"/>
</dbReference>
<feature type="transmembrane region" description="Helical" evidence="2">
    <location>
        <begin position="37"/>
        <end position="63"/>
    </location>
</feature>
<keyword evidence="2" id="KW-0812">Transmembrane</keyword>
<dbReference type="Proteomes" id="UP001595685">
    <property type="component" value="Unassembled WGS sequence"/>
</dbReference>
<comment type="caution">
    <text evidence="3">The sequence shown here is derived from an EMBL/GenBank/DDBJ whole genome shotgun (WGS) entry which is preliminary data.</text>
</comment>
<dbReference type="EMBL" id="JBHRWW010000003">
    <property type="protein sequence ID" value="MFC3687922.1"/>
    <property type="molecule type" value="Genomic_DNA"/>
</dbReference>
<feature type="transmembrane region" description="Helical" evidence="2">
    <location>
        <begin position="131"/>
        <end position="154"/>
    </location>
</feature>